<organism evidence="2 3">
    <name type="scientific">Helicobacter trogontum</name>
    <dbReference type="NCBI Taxonomy" id="50960"/>
    <lineage>
        <taxon>Bacteria</taxon>
        <taxon>Pseudomonadati</taxon>
        <taxon>Campylobacterota</taxon>
        <taxon>Epsilonproteobacteria</taxon>
        <taxon>Campylobacterales</taxon>
        <taxon>Helicobacteraceae</taxon>
        <taxon>Helicobacter</taxon>
    </lineage>
</organism>
<dbReference type="InterPro" id="IPR018774">
    <property type="entry name" value="Phage_Mu_GpT"/>
</dbReference>
<dbReference type="Proteomes" id="UP000029878">
    <property type="component" value="Unassembled WGS sequence"/>
</dbReference>
<comment type="caution">
    <text evidence="2">The sequence shown here is derived from an EMBL/GenBank/DDBJ whole genome shotgun (WGS) entry which is preliminary data.</text>
</comment>
<sequence length="291" mass="32869">MAKLDTAYMQQVSKGLSKVFNDALQNNVCDYKKIATEIKANTMSVDYGWVGDLPNMREWVGDRELKDLSANKYTIQRKKWESTIQVERDVIEYDNLGIVKPRVQGMAEAIGAHYDDLVFSLLEKNETCYDGKTFFATDHPVGSETFSNSHSLELTRENLLAVRKEMRAITNEFGKPLRIVPNLLIVPPELEAKALEILNAQFVGGGDSNITYKICDYLVCDRLSDEGAWYLLDVSKTLKPLILQINKKVEFVALDNPSDENVFMKDAFLYGTRSEDNAGYGLWQLAAKSKA</sequence>
<evidence type="ECO:0000259" key="1">
    <source>
        <dbReference type="Pfam" id="PF10124"/>
    </source>
</evidence>
<evidence type="ECO:0000313" key="3">
    <source>
        <dbReference type="Proteomes" id="UP000029878"/>
    </source>
</evidence>
<evidence type="ECO:0000313" key="2">
    <source>
        <dbReference type="EMBL" id="TLD81305.1"/>
    </source>
</evidence>
<dbReference type="AlphaFoldDB" id="A0A099VAW1"/>
<gene>
    <name evidence="2" type="ORF">LS81_008685</name>
</gene>
<dbReference type="EMBL" id="JRPL02000025">
    <property type="protein sequence ID" value="TLD81305.1"/>
    <property type="molecule type" value="Genomic_DNA"/>
</dbReference>
<feature type="domain" description="Bacteriophage Mu GpT" evidence="1">
    <location>
        <begin position="10"/>
        <end position="147"/>
    </location>
</feature>
<name>A0A099VAW1_9HELI</name>
<feature type="domain" description="Bacteriophage Mu GpT" evidence="1">
    <location>
        <begin position="226"/>
        <end position="290"/>
    </location>
</feature>
<proteinExistence type="predicted"/>
<dbReference type="OrthoDB" id="9804833at2"/>
<feature type="domain" description="Bacteriophage Mu GpT" evidence="1">
    <location>
        <begin position="153"/>
        <end position="221"/>
    </location>
</feature>
<accession>A0A099VAW1</accession>
<protein>
    <submittedName>
        <fullName evidence="2">Head protein</fullName>
    </submittedName>
</protein>
<reference evidence="2 3" key="1">
    <citation type="journal article" date="2014" name="Genome Announc.">
        <title>Draft genome sequences of eight enterohepatic helicobacter species isolated from both laboratory and wild rodents.</title>
        <authorList>
            <person name="Sheh A."/>
            <person name="Shen Z."/>
            <person name="Fox J.G."/>
        </authorList>
    </citation>
    <scope>NUCLEOTIDE SEQUENCE [LARGE SCALE GENOMIC DNA]</scope>
    <source>
        <strain evidence="2 3">ATCC 700114</strain>
    </source>
</reference>
<dbReference type="RefSeq" id="WP_034347692.1">
    <property type="nucleotide sequence ID" value="NZ_FZNG01000010.1"/>
</dbReference>
<dbReference type="Pfam" id="PF10124">
    <property type="entry name" value="Mu-like_gpT"/>
    <property type="match status" value="3"/>
</dbReference>